<gene>
    <name evidence="2" type="ORF">EEDITHA_LOCUS6587</name>
</gene>
<evidence type="ECO:0000313" key="3">
    <source>
        <dbReference type="Proteomes" id="UP001153954"/>
    </source>
</evidence>
<feature type="compositionally biased region" description="Basic and acidic residues" evidence="1">
    <location>
        <begin position="71"/>
        <end position="90"/>
    </location>
</feature>
<evidence type="ECO:0000313" key="2">
    <source>
        <dbReference type="EMBL" id="CAH2090653.1"/>
    </source>
</evidence>
<comment type="caution">
    <text evidence="2">The sequence shown here is derived from an EMBL/GenBank/DDBJ whole genome shotgun (WGS) entry which is preliminary data.</text>
</comment>
<feature type="region of interest" description="Disordered" evidence="1">
    <location>
        <begin position="21"/>
        <end position="98"/>
    </location>
</feature>
<dbReference type="EMBL" id="CAKOGL010000009">
    <property type="protein sequence ID" value="CAH2090653.1"/>
    <property type="molecule type" value="Genomic_DNA"/>
</dbReference>
<accession>A0AAU9TV73</accession>
<dbReference type="AlphaFoldDB" id="A0AAU9TV73"/>
<protein>
    <submittedName>
        <fullName evidence="2">Uncharacterized protein</fullName>
    </submittedName>
</protein>
<dbReference type="Proteomes" id="UP001153954">
    <property type="component" value="Unassembled WGS sequence"/>
</dbReference>
<evidence type="ECO:0000256" key="1">
    <source>
        <dbReference type="SAM" id="MobiDB-lite"/>
    </source>
</evidence>
<organism evidence="2 3">
    <name type="scientific">Euphydryas editha</name>
    <name type="common">Edith's checkerspot</name>
    <dbReference type="NCBI Taxonomy" id="104508"/>
    <lineage>
        <taxon>Eukaryota</taxon>
        <taxon>Metazoa</taxon>
        <taxon>Ecdysozoa</taxon>
        <taxon>Arthropoda</taxon>
        <taxon>Hexapoda</taxon>
        <taxon>Insecta</taxon>
        <taxon>Pterygota</taxon>
        <taxon>Neoptera</taxon>
        <taxon>Endopterygota</taxon>
        <taxon>Lepidoptera</taxon>
        <taxon>Glossata</taxon>
        <taxon>Ditrysia</taxon>
        <taxon>Papilionoidea</taxon>
        <taxon>Nymphalidae</taxon>
        <taxon>Nymphalinae</taxon>
        <taxon>Euphydryas</taxon>
    </lineage>
</organism>
<sequence length="98" mass="10186">MAAPSGDIGIDDGWPVLRRVREPDAGASGCSMAGGGQAPARYTLGPAARRAGSAHDCPSTGRASSATALDTDPRDCAVSREPYRTRDRETYPSLPVVK</sequence>
<proteinExistence type="predicted"/>
<name>A0AAU9TV73_EUPED</name>
<reference evidence="2" key="1">
    <citation type="submission" date="2022-03" db="EMBL/GenBank/DDBJ databases">
        <authorList>
            <person name="Tunstrom K."/>
        </authorList>
    </citation>
    <scope>NUCLEOTIDE SEQUENCE</scope>
</reference>
<keyword evidence="3" id="KW-1185">Reference proteome</keyword>